<keyword evidence="1" id="KW-0812">Transmembrane</keyword>
<keyword evidence="1" id="KW-1133">Transmembrane helix</keyword>
<organism evidence="2 3">
    <name type="scientific">Pseudolactococcus insecticola</name>
    <dbReference type="NCBI Taxonomy" id="2709158"/>
    <lineage>
        <taxon>Bacteria</taxon>
        <taxon>Bacillati</taxon>
        <taxon>Bacillota</taxon>
        <taxon>Bacilli</taxon>
        <taxon>Lactobacillales</taxon>
        <taxon>Streptococcaceae</taxon>
        <taxon>Pseudolactococcus</taxon>
    </lineage>
</organism>
<evidence type="ECO:0000313" key="2">
    <source>
        <dbReference type="EMBL" id="GFH40653.1"/>
    </source>
</evidence>
<keyword evidence="3" id="KW-1185">Reference proteome</keyword>
<keyword evidence="1" id="KW-0472">Membrane</keyword>
<dbReference type="Proteomes" id="UP000475928">
    <property type="component" value="Unassembled WGS sequence"/>
</dbReference>
<sequence>MTIRKQTSHLNQLLVVFATILTAILAGIGIGEKKVAAYTMTDDGYALVTNGNDFNQAVTTDKKPYVRAANDLYYGGATTVNANLTLDMAGYTFYESSTTSAPLYVTGAYSITVMNMNQVIKTAGVTTGAENCKAADGITSTTGYAHGYYGFIWVASGNAVVTYQNCIWQFAATVTNTQPFYSVGPNAFQFSGTNTFTCGTDQELQEGDGFTILDGTTSFIEQAGLGTYNSCDDTGASWNLTVNAGATLNWTSNRTGFLMYTTSPVTWTINGNLNLTNTAAACNDLWYGSSSTATITVGSSGSLNVNTYAPLFDTDISTVTFSAASGSYIDIRNNLATGQLVSGVVATSDTFSITNPSYARFAAGAGAVFGTSTNFKMTATNAHRLNVYSDMAQASNTLSKRGVATGVFSNDYVTLFDTATPSTYTTTDMSAIKAGKVIEFSAAKGLSITTLPTALTWQASLNDINALASNGETITIARTAGNIMPIAIYDDRDIGAYGWSLSVASNSLVPLVYNGNVIDATGQTLFDSSSALLTQTGDALFQTTFAENAGIQAQVSNKMKAGTFTGTLTWTINDTIS</sequence>
<protein>
    <recommendedName>
        <fullName evidence="4">WxL domain-containing protein</fullName>
    </recommendedName>
</protein>
<name>A0A6A0B7L9_9LACT</name>
<gene>
    <name evidence="2" type="ORF">Hs20B_10510</name>
</gene>
<dbReference type="AlphaFoldDB" id="A0A6A0B7L9"/>
<evidence type="ECO:0000256" key="1">
    <source>
        <dbReference type="SAM" id="Phobius"/>
    </source>
</evidence>
<evidence type="ECO:0008006" key="4">
    <source>
        <dbReference type="Google" id="ProtNLM"/>
    </source>
</evidence>
<evidence type="ECO:0000313" key="3">
    <source>
        <dbReference type="Proteomes" id="UP000475928"/>
    </source>
</evidence>
<feature type="transmembrane region" description="Helical" evidence="1">
    <location>
        <begin position="12"/>
        <end position="31"/>
    </location>
</feature>
<dbReference type="EMBL" id="BLLH01000004">
    <property type="protein sequence ID" value="GFH40653.1"/>
    <property type="molecule type" value="Genomic_DNA"/>
</dbReference>
<comment type="caution">
    <text evidence="2">The sequence shown here is derived from an EMBL/GenBank/DDBJ whole genome shotgun (WGS) entry which is preliminary data.</text>
</comment>
<reference evidence="2 3" key="1">
    <citation type="submission" date="2020-02" db="EMBL/GenBank/DDBJ databases">
        <title>Draft genome sequence of Lactococcus sp. Hs20B0-1.</title>
        <authorList>
            <person name="Noda S."/>
            <person name="Yuki M."/>
            <person name="Ohkuma M."/>
        </authorList>
    </citation>
    <scope>NUCLEOTIDE SEQUENCE [LARGE SCALE GENOMIC DNA]</scope>
    <source>
        <strain evidence="2 3">Hs20B0-1</strain>
    </source>
</reference>
<accession>A0A6A0B7L9</accession>
<proteinExistence type="predicted"/>